<evidence type="ECO:0000313" key="4">
    <source>
        <dbReference type="EMBL" id="GEU85819.1"/>
    </source>
</evidence>
<feature type="domain" description="Retroviral polymerase SH3-like" evidence="3">
    <location>
        <begin position="115"/>
        <end position="161"/>
    </location>
</feature>
<dbReference type="EMBL" id="BKCJ010009186">
    <property type="protein sequence ID" value="GEU85819.1"/>
    <property type="molecule type" value="Genomic_DNA"/>
</dbReference>
<organism evidence="4">
    <name type="scientific">Tanacetum cinerariifolium</name>
    <name type="common">Dalmatian daisy</name>
    <name type="synonym">Chrysanthemum cinerariifolium</name>
    <dbReference type="NCBI Taxonomy" id="118510"/>
    <lineage>
        <taxon>Eukaryota</taxon>
        <taxon>Viridiplantae</taxon>
        <taxon>Streptophyta</taxon>
        <taxon>Embryophyta</taxon>
        <taxon>Tracheophyta</taxon>
        <taxon>Spermatophyta</taxon>
        <taxon>Magnoliopsida</taxon>
        <taxon>eudicotyledons</taxon>
        <taxon>Gunneridae</taxon>
        <taxon>Pentapetalae</taxon>
        <taxon>asterids</taxon>
        <taxon>campanulids</taxon>
        <taxon>Asterales</taxon>
        <taxon>Asteraceae</taxon>
        <taxon>Asteroideae</taxon>
        <taxon>Anthemideae</taxon>
        <taxon>Anthemidinae</taxon>
        <taxon>Tanacetum</taxon>
    </lineage>
</organism>
<dbReference type="AlphaFoldDB" id="A0A6L2NK23"/>
<feature type="domain" description="Reverse transcriptase Ty1/copia-type" evidence="2">
    <location>
        <begin position="380"/>
        <end position="427"/>
    </location>
</feature>
<evidence type="ECO:0000259" key="3">
    <source>
        <dbReference type="Pfam" id="PF25597"/>
    </source>
</evidence>
<accession>A0A6L2NK23</accession>
<dbReference type="InterPro" id="IPR013103">
    <property type="entry name" value="RVT_2"/>
</dbReference>
<sequence>MLLRPQHVGFGDLPDLKGKPQKDDKGFINSGCSRHMIGNIAYLLDFKEFDGGYLTFGGGAHGGRISDKETKDETSEILKNYIKEIENLVDKKVKIIRCDNETEFKNKVMDDFCKEKGKFDGKSDEGFFDGYSLSSKAFRVYNTRTSKVKENLHIGFLENKPMIEGNDPKWLFDIDSQTQSMNYVPVAVDTISDESACTQRDLNEGTSLGKEETSQGYIVMPIWKDDSYFDTPSKDVEDDTHNEDDEKDNLEVDTGRFELNTVDPSINTASSSDPHSLTDMFKLGASDTLEATHVEFFSDRDAPDVNLGNIPNSYRVSTTSHSRIHKNYPIENVIGEVQSSVQTRRMTKPTSKKGFLSAVYKEKIHVEAMQEELLQFKLQQVWILVDLPYEKKAIGTKWVFKNKKDERVIVIRNKARLVAHGHRQEKEVKSASTLVDLEKPLVKDRDANDVDVHLYRSMIGSLMYLTTSRLDSMFTETTSSSTSENGEIVITATVNGRIKTITEASIRRHLKLKDSDSITTLPNAIIFEQLALMGLTRNELMVLCTKLSKRLEDVQSDLQQIRLTYDVAYTKLILKVKNLEHKVKTSQHRRRERVDFEIQGRTSADTEILLDQEEPTELVEDLVYIRRSEEKRKYKGKDIMKEDKSVQKKSKKQLEKERLGHEESIRLQKHIFKEERQRIARDAEIAKQLQEAIAEADSAHDIDWDDPAVLKYNALQNRSFSIDEVRKNMCMFLKNQGGYKQSHFKGMSYEDIRHIFERVWDQIHAFIHMDSEIKKEVMKKSRFDLQQNQFAEEVSEMKDDNSSKLVRGSRKKTVAKKRIGAKLDEESAKRQKLKDVTKEEATTKYEKKKQELRLSLKIIHNDDCEVNYEPLSKKFPIVSWEYQLLGKMEAKDIEVCKLTRANVSSIYHGNIKAFLRRLDRKDLNGLYSLVQERFQDHPLKGHDLLLWVDLRMICDPDENNELWMNQLDWKLLRWKLYENYGVHILFMDGALMEINMLVKKKYPLIKELLEKC</sequence>
<dbReference type="Pfam" id="PF07727">
    <property type="entry name" value="RVT_2"/>
    <property type="match status" value="1"/>
</dbReference>
<comment type="caution">
    <text evidence="4">The sequence shown here is derived from an EMBL/GenBank/DDBJ whole genome shotgun (WGS) entry which is preliminary data.</text>
</comment>
<dbReference type="InterPro" id="IPR057670">
    <property type="entry name" value="SH3_retrovirus"/>
</dbReference>
<evidence type="ECO:0000259" key="2">
    <source>
        <dbReference type="Pfam" id="PF07727"/>
    </source>
</evidence>
<dbReference type="Pfam" id="PF25597">
    <property type="entry name" value="SH3_retrovirus"/>
    <property type="match status" value="1"/>
</dbReference>
<feature type="region of interest" description="Disordered" evidence="1">
    <location>
        <begin position="636"/>
        <end position="658"/>
    </location>
</feature>
<name>A0A6L2NK23_TANCI</name>
<proteinExistence type="predicted"/>
<gene>
    <name evidence="4" type="ORF">Tci_057797</name>
</gene>
<reference evidence="4" key="1">
    <citation type="journal article" date="2019" name="Sci. Rep.">
        <title>Draft genome of Tanacetum cinerariifolium, the natural source of mosquito coil.</title>
        <authorList>
            <person name="Yamashiro T."/>
            <person name="Shiraishi A."/>
            <person name="Satake H."/>
            <person name="Nakayama K."/>
        </authorList>
    </citation>
    <scope>NUCLEOTIDE SEQUENCE</scope>
</reference>
<evidence type="ECO:0000256" key="1">
    <source>
        <dbReference type="SAM" id="MobiDB-lite"/>
    </source>
</evidence>
<protein>
    <submittedName>
        <fullName evidence="4">Uncharacterized protein</fullName>
    </submittedName>
</protein>